<protein>
    <submittedName>
        <fullName evidence="1">Uncharacterized protein</fullName>
    </submittedName>
</protein>
<organism evidence="1 2">
    <name type="scientific">Eretmocerus hayati</name>
    <dbReference type="NCBI Taxonomy" id="131215"/>
    <lineage>
        <taxon>Eukaryota</taxon>
        <taxon>Metazoa</taxon>
        <taxon>Ecdysozoa</taxon>
        <taxon>Arthropoda</taxon>
        <taxon>Hexapoda</taxon>
        <taxon>Insecta</taxon>
        <taxon>Pterygota</taxon>
        <taxon>Neoptera</taxon>
        <taxon>Endopterygota</taxon>
        <taxon>Hymenoptera</taxon>
        <taxon>Apocrita</taxon>
        <taxon>Proctotrupomorpha</taxon>
        <taxon>Chalcidoidea</taxon>
        <taxon>Aphelinidae</taxon>
        <taxon>Aphelininae</taxon>
        <taxon>Eretmocerus</taxon>
    </lineage>
</organism>
<accession>A0ACC2NC28</accession>
<sequence length="395" mass="43594">MIERVARGIPDDSESCKTRSCELGSHQLREGCRNYPLKAQNNRIRSDEVIHHNKVFNGTQEILCPHNEGRNITNPSYTSDPIVDDAFEQKRMNGSSSRITRQTQSDIDPDDPRALLPLKCGMKPIRAVPAVVGGIQTYPSENPWMAALEYGFPGGSVIGCGGSLITAQHVLTAAHCLNPGLPLGWELQSVRLGEWNISSEIDCQDNSCRPRHIDVPVVMKIKHESYNTNPNTRLSDDIALLKLGRLVKFTDEIQPICLPIKPDLPEYMTVIGWGRTEYSIQSQVLLKAQIPLANKRECELIYRVHGFAVLSPTQICAGGERNKNSCSGDSGGPLIGLNEPILKGKLFEFRNAVLGIVSFGSQRCGTAGIPAVYTKVYDYVPWILDKIRSSSDVSV</sequence>
<dbReference type="Proteomes" id="UP001239111">
    <property type="component" value="Chromosome 4"/>
</dbReference>
<dbReference type="EMBL" id="CM056744">
    <property type="protein sequence ID" value="KAJ8668476.1"/>
    <property type="molecule type" value="Genomic_DNA"/>
</dbReference>
<proteinExistence type="predicted"/>
<comment type="caution">
    <text evidence="1">The sequence shown here is derived from an EMBL/GenBank/DDBJ whole genome shotgun (WGS) entry which is preliminary data.</text>
</comment>
<evidence type="ECO:0000313" key="1">
    <source>
        <dbReference type="EMBL" id="KAJ8668476.1"/>
    </source>
</evidence>
<reference evidence="1" key="1">
    <citation type="submission" date="2023-04" db="EMBL/GenBank/DDBJ databases">
        <title>A chromosome-level genome assembly of the parasitoid wasp Eretmocerus hayati.</title>
        <authorList>
            <person name="Zhong Y."/>
            <person name="Liu S."/>
            <person name="Liu Y."/>
        </authorList>
    </citation>
    <scope>NUCLEOTIDE SEQUENCE</scope>
    <source>
        <strain evidence="1">ZJU_SS_LIU_2023</strain>
    </source>
</reference>
<name>A0ACC2NC28_9HYME</name>
<keyword evidence="2" id="KW-1185">Reference proteome</keyword>
<evidence type="ECO:0000313" key="2">
    <source>
        <dbReference type="Proteomes" id="UP001239111"/>
    </source>
</evidence>
<gene>
    <name evidence="1" type="ORF">QAD02_010139</name>
</gene>